<dbReference type="EC" id="3.4.21.-" evidence="3"/>
<dbReference type="RefSeq" id="WP_109279801.1">
    <property type="nucleotide sequence ID" value="NZ_JBFAUK010000061.1"/>
</dbReference>
<dbReference type="GO" id="GO:0016787">
    <property type="term" value="F:hydrolase activity"/>
    <property type="evidence" value="ECO:0007669"/>
    <property type="project" value="UniProtKB-KW"/>
</dbReference>
<evidence type="ECO:0000313" key="3">
    <source>
        <dbReference type="EMBL" id="MEV5511297.1"/>
    </source>
</evidence>
<dbReference type="InterPro" id="IPR001254">
    <property type="entry name" value="Trypsin_dom"/>
</dbReference>
<dbReference type="EMBL" id="JBFAUK010000061">
    <property type="protein sequence ID" value="MEV5511297.1"/>
    <property type="molecule type" value="Genomic_DNA"/>
</dbReference>
<feature type="domain" description="Peptidase S1" evidence="2">
    <location>
        <begin position="41"/>
        <end position="89"/>
    </location>
</feature>
<keyword evidence="1" id="KW-0732">Signal</keyword>
<evidence type="ECO:0000259" key="2">
    <source>
        <dbReference type="Pfam" id="PF00089"/>
    </source>
</evidence>
<feature type="signal peptide" evidence="1">
    <location>
        <begin position="1"/>
        <end position="31"/>
    </location>
</feature>
<organism evidence="3 4">
    <name type="scientific">Streptomyces orinoci</name>
    <name type="common">Streptoverticillium orinoci</name>
    <dbReference type="NCBI Taxonomy" id="67339"/>
    <lineage>
        <taxon>Bacteria</taxon>
        <taxon>Bacillati</taxon>
        <taxon>Actinomycetota</taxon>
        <taxon>Actinomycetes</taxon>
        <taxon>Kitasatosporales</taxon>
        <taxon>Streptomycetaceae</taxon>
        <taxon>Streptomyces</taxon>
    </lineage>
</organism>
<dbReference type="Pfam" id="PF00089">
    <property type="entry name" value="Trypsin"/>
    <property type="match status" value="1"/>
</dbReference>
<protein>
    <submittedName>
        <fullName evidence="3">Trypsin-like serine protease</fullName>
        <ecNumber evidence="3">3.4.21.-</ecNumber>
    </submittedName>
</protein>
<sequence>MPGIRPRAAWMAGVLSAVTAAGLLTGGPANAVVGTPLNDSYAFTAQLALDGKRSCSGALVGQQWLVTAASCFVDNPAQGIQIPAGKPALTTTATIGRVDADHQTGTTGEVKDGTVALSAKSDNGVVHAWLNNGGTGHGGWTDYGTFATGVGEPGSRMRI</sequence>
<dbReference type="SUPFAM" id="SSF50494">
    <property type="entry name" value="Trypsin-like serine proteases"/>
    <property type="match status" value="1"/>
</dbReference>
<accession>A0ABV3K825</accession>
<proteinExistence type="predicted"/>
<comment type="caution">
    <text evidence="3">The sequence shown here is derived from an EMBL/GenBank/DDBJ whole genome shotgun (WGS) entry which is preliminary data.</text>
</comment>
<dbReference type="Gene3D" id="2.40.10.10">
    <property type="entry name" value="Trypsin-like serine proteases"/>
    <property type="match status" value="1"/>
</dbReference>
<keyword evidence="4" id="KW-1185">Reference proteome</keyword>
<dbReference type="InterPro" id="IPR009003">
    <property type="entry name" value="Peptidase_S1_PA"/>
</dbReference>
<feature type="chain" id="PRO_5046554378" evidence="1">
    <location>
        <begin position="32"/>
        <end position="159"/>
    </location>
</feature>
<dbReference type="InterPro" id="IPR043504">
    <property type="entry name" value="Peptidase_S1_PA_chymotrypsin"/>
</dbReference>
<keyword evidence="3" id="KW-0378">Hydrolase</keyword>
<name>A0ABV3K825_STRON</name>
<evidence type="ECO:0000256" key="1">
    <source>
        <dbReference type="SAM" id="SignalP"/>
    </source>
</evidence>
<dbReference type="Proteomes" id="UP001552594">
    <property type="component" value="Unassembled WGS sequence"/>
</dbReference>
<reference evidence="3 4" key="1">
    <citation type="submission" date="2024-06" db="EMBL/GenBank/DDBJ databases">
        <title>The Natural Products Discovery Center: Release of the First 8490 Sequenced Strains for Exploring Actinobacteria Biosynthetic Diversity.</title>
        <authorList>
            <person name="Kalkreuter E."/>
            <person name="Kautsar S.A."/>
            <person name="Yang D."/>
            <person name="Bader C.D."/>
            <person name="Teijaro C.N."/>
            <person name="Fluegel L."/>
            <person name="Davis C.M."/>
            <person name="Simpson J.R."/>
            <person name="Lauterbach L."/>
            <person name="Steele A.D."/>
            <person name="Gui C."/>
            <person name="Meng S."/>
            <person name="Li G."/>
            <person name="Viehrig K."/>
            <person name="Ye F."/>
            <person name="Su P."/>
            <person name="Kiefer A.F."/>
            <person name="Nichols A."/>
            <person name="Cepeda A.J."/>
            <person name="Yan W."/>
            <person name="Fan B."/>
            <person name="Jiang Y."/>
            <person name="Adhikari A."/>
            <person name="Zheng C.-J."/>
            <person name="Schuster L."/>
            <person name="Cowan T.M."/>
            <person name="Smanski M.J."/>
            <person name="Chevrette M.G."/>
            <person name="De Carvalho L.P.S."/>
            <person name="Shen B."/>
        </authorList>
    </citation>
    <scope>NUCLEOTIDE SEQUENCE [LARGE SCALE GENOMIC DNA]</scope>
    <source>
        <strain evidence="3 4">NPDC052347</strain>
    </source>
</reference>
<evidence type="ECO:0000313" key="4">
    <source>
        <dbReference type="Proteomes" id="UP001552594"/>
    </source>
</evidence>
<gene>
    <name evidence="3" type="ORF">AB0L16_33625</name>
</gene>